<organism evidence="3 4">
    <name type="scientific">Phakopsora pachyrhizi</name>
    <name type="common">Asian soybean rust disease fungus</name>
    <dbReference type="NCBI Taxonomy" id="170000"/>
    <lineage>
        <taxon>Eukaryota</taxon>
        <taxon>Fungi</taxon>
        <taxon>Dikarya</taxon>
        <taxon>Basidiomycota</taxon>
        <taxon>Pucciniomycotina</taxon>
        <taxon>Pucciniomycetes</taxon>
        <taxon>Pucciniales</taxon>
        <taxon>Phakopsoraceae</taxon>
        <taxon>Phakopsora</taxon>
    </lineage>
</organism>
<accession>A0AAV0AWI5</accession>
<feature type="compositionally biased region" description="Polar residues" evidence="1">
    <location>
        <begin position="60"/>
        <end position="69"/>
    </location>
</feature>
<dbReference type="Proteomes" id="UP001153365">
    <property type="component" value="Unassembled WGS sequence"/>
</dbReference>
<feature type="region of interest" description="Disordered" evidence="1">
    <location>
        <begin position="50"/>
        <end position="106"/>
    </location>
</feature>
<feature type="compositionally biased region" description="Basic and acidic residues" evidence="1">
    <location>
        <begin position="75"/>
        <end position="84"/>
    </location>
</feature>
<dbReference type="EMBL" id="CALTRL010001666">
    <property type="protein sequence ID" value="CAH7673304.1"/>
    <property type="molecule type" value="Genomic_DNA"/>
</dbReference>
<feature type="signal peptide" evidence="2">
    <location>
        <begin position="1"/>
        <end position="20"/>
    </location>
</feature>
<gene>
    <name evidence="3" type="ORF">PPACK8108_LOCUS8192</name>
</gene>
<evidence type="ECO:0000256" key="1">
    <source>
        <dbReference type="SAM" id="MobiDB-lite"/>
    </source>
</evidence>
<reference evidence="3" key="1">
    <citation type="submission" date="2022-06" db="EMBL/GenBank/DDBJ databases">
        <authorList>
            <consortium name="SYNGENTA / RWTH Aachen University"/>
        </authorList>
    </citation>
    <scope>NUCLEOTIDE SEQUENCE</scope>
</reference>
<evidence type="ECO:0000313" key="3">
    <source>
        <dbReference type="EMBL" id="CAH7673304.1"/>
    </source>
</evidence>
<feature type="compositionally biased region" description="Basic and acidic residues" evidence="1">
    <location>
        <begin position="50"/>
        <end position="59"/>
    </location>
</feature>
<evidence type="ECO:0000256" key="2">
    <source>
        <dbReference type="SAM" id="SignalP"/>
    </source>
</evidence>
<evidence type="ECO:0008006" key="5">
    <source>
        <dbReference type="Google" id="ProtNLM"/>
    </source>
</evidence>
<feature type="chain" id="PRO_5043415192" description="Secreted protein" evidence="2">
    <location>
        <begin position="21"/>
        <end position="106"/>
    </location>
</feature>
<keyword evidence="2" id="KW-0732">Signal</keyword>
<name>A0AAV0AWI5_PHAPC</name>
<proteinExistence type="predicted"/>
<keyword evidence="4" id="KW-1185">Reference proteome</keyword>
<sequence length="106" mass="12120">MEVLVLVLSLGIVLIVKTDGLRRRAMCGHANPTVDTRQIIREDRDRERARLGFQRDAKSSNKANQSRSKSGLVKNLEKRRERGRPTPTECWRESCGTDNERIEETG</sequence>
<protein>
    <recommendedName>
        <fullName evidence="5">Secreted protein</fullName>
    </recommendedName>
</protein>
<dbReference type="AlphaFoldDB" id="A0AAV0AWI5"/>
<comment type="caution">
    <text evidence="3">The sequence shown here is derived from an EMBL/GenBank/DDBJ whole genome shotgun (WGS) entry which is preliminary data.</text>
</comment>
<evidence type="ECO:0000313" key="4">
    <source>
        <dbReference type="Proteomes" id="UP001153365"/>
    </source>
</evidence>